<gene>
    <name evidence="1" type="ORF">FHR87_002165</name>
</gene>
<organism evidence="1 2">
    <name type="scientific">Azomonas macrocytogenes</name>
    <name type="common">Azotobacter macrocytogenes</name>
    <dbReference type="NCBI Taxonomy" id="69962"/>
    <lineage>
        <taxon>Bacteria</taxon>
        <taxon>Pseudomonadati</taxon>
        <taxon>Pseudomonadota</taxon>
        <taxon>Gammaproteobacteria</taxon>
        <taxon>Pseudomonadales</taxon>
        <taxon>Pseudomonadaceae</taxon>
        <taxon>Azomonas</taxon>
    </lineage>
</organism>
<name>A0A839T3U8_AZOMA</name>
<dbReference type="GO" id="GO:0006270">
    <property type="term" value="P:DNA replication initiation"/>
    <property type="evidence" value="ECO:0007669"/>
    <property type="project" value="InterPro"/>
</dbReference>
<evidence type="ECO:0000313" key="2">
    <source>
        <dbReference type="Proteomes" id="UP000549250"/>
    </source>
</evidence>
<dbReference type="EMBL" id="JACHXI010000009">
    <property type="protein sequence ID" value="MBB3103768.1"/>
    <property type="molecule type" value="Genomic_DNA"/>
</dbReference>
<evidence type="ECO:0008006" key="3">
    <source>
        <dbReference type="Google" id="ProtNLM"/>
    </source>
</evidence>
<dbReference type="AlphaFoldDB" id="A0A839T3U8"/>
<dbReference type="RefSeq" id="WP_221189812.1">
    <property type="nucleotide sequence ID" value="NZ_JACHXI010000009.1"/>
</dbReference>
<dbReference type="Pfam" id="PF06992">
    <property type="entry name" value="Phage_lambda_P"/>
    <property type="match status" value="1"/>
</dbReference>
<proteinExistence type="predicted"/>
<sequence>MEPVDELLRGVHETLSTSSTTTTGETGEPVREGVIDLDAKARRAVKRVFATLKTSYPAWYEKHYGHEQAERLAKRIWITGVRPLTDAQVDRGLQRMVLDADFPPSLKEFIQLCRRVDGLPDARGAWGQALAGRYEHDAVRVAARLTGTYDLRRSRHDNKALFAQFERNYAIVLRRLENGEPLDGQVLTGISHDSQKSAADRAQEQAEQQLRHRIKAQGIPQDGAEARQALLARLGIGRSSPA</sequence>
<dbReference type="Proteomes" id="UP000549250">
    <property type="component" value="Unassembled WGS sequence"/>
</dbReference>
<accession>A0A839T3U8</accession>
<keyword evidence="2" id="KW-1185">Reference proteome</keyword>
<reference evidence="1 2" key="1">
    <citation type="submission" date="2020-08" db="EMBL/GenBank/DDBJ databases">
        <title>Genomic Encyclopedia of Type Strains, Phase III (KMG-III): the genomes of soil and plant-associated and newly described type strains.</title>
        <authorList>
            <person name="Whitman W."/>
        </authorList>
    </citation>
    <scope>NUCLEOTIDE SEQUENCE [LARGE SCALE GENOMIC DNA]</scope>
    <source>
        <strain evidence="1 2">CECT 4462</strain>
    </source>
</reference>
<protein>
    <recommendedName>
        <fullName evidence="3">Replication protein P</fullName>
    </recommendedName>
</protein>
<dbReference type="InterPro" id="IPR009731">
    <property type="entry name" value="P-like"/>
</dbReference>
<evidence type="ECO:0000313" key="1">
    <source>
        <dbReference type="EMBL" id="MBB3103768.1"/>
    </source>
</evidence>
<comment type="caution">
    <text evidence="1">The sequence shown here is derived from an EMBL/GenBank/DDBJ whole genome shotgun (WGS) entry which is preliminary data.</text>
</comment>